<dbReference type="Proteomes" id="UP001597512">
    <property type="component" value="Unassembled WGS sequence"/>
</dbReference>
<protein>
    <recommendedName>
        <fullName evidence="6">Beta-lactamase</fullName>
        <ecNumber evidence="6">3.5.2.6</ecNumber>
    </recommendedName>
</protein>
<dbReference type="InterPro" id="IPR001466">
    <property type="entry name" value="Beta-lactam-related"/>
</dbReference>
<feature type="repeat" description="TPR" evidence="5">
    <location>
        <begin position="454"/>
        <end position="487"/>
    </location>
</feature>
<accession>A0ABW6AP40</accession>
<evidence type="ECO:0000256" key="1">
    <source>
        <dbReference type="ARBA" id="ARBA00001526"/>
    </source>
</evidence>
<evidence type="ECO:0000256" key="7">
    <source>
        <dbReference type="SAM" id="SignalP"/>
    </source>
</evidence>
<reference evidence="10" key="1">
    <citation type="journal article" date="2019" name="Int. J. Syst. Evol. Microbiol.">
        <title>The Global Catalogue of Microorganisms (GCM) 10K type strain sequencing project: providing services to taxonomists for standard genome sequencing and annotation.</title>
        <authorList>
            <consortium name="The Broad Institute Genomics Platform"/>
            <consortium name="The Broad Institute Genome Sequencing Center for Infectious Disease"/>
            <person name="Wu L."/>
            <person name="Ma J."/>
        </authorList>
    </citation>
    <scope>NUCLEOTIDE SEQUENCE [LARGE SCALE GENOMIC DNA]</scope>
    <source>
        <strain evidence="10">KCTC 52490</strain>
    </source>
</reference>
<dbReference type="EMBL" id="JBHUOM010000019">
    <property type="protein sequence ID" value="MFD2935918.1"/>
    <property type="molecule type" value="Genomic_DNA"/>
</dbReference>
<feature type="domain" description="Beta-lactamase-related" evidence="8">
    <location>
        <begin position="50"/>
        <end position="363"/>
    </location>
</feature>
<dbReference type="InterPro" id="IPR011990">
    <property type="entry name" value="TPR-like_helical_dom_sf"/>
</dbReference>
<keyword evidence="3 6" id="KW-0378">Hydrolase</keyword>
<keyword evidence="4 6" id="KW-0046">Antibiotic resistance</keyword>
<dbReference type="PANTHER" id="PTHR46825:SF8">
    <property type="entry name" value="BETA-LACTAMASE-RELATED"/>
    <property type="match status" value="1"/>
</dbReference>
<evidence type="ECO:0000313" key="10">
    <source>
        <dbReference type="Proteomes" id="UP001597512"/>
    </source>
</evidence>
<dbReference type="SUPFAM" id="SSF48452">
    <property type="entry name" value="TPR-like"/>
    <property type="match status" value="1"/>
</dbReference>
<keyword evidence="5" id="KW-0802">TPR repeat</keyword>
<dbReference type="PROSITE" id="PS50005">
    <property type="entry name" value="TPR"/>
    <property type="match status" value="1"/>
</dbReference>
<keyword evidence="10" id="KW-1185">Reference proteome</keyword>
<dbReference type="InterPro" id="IPR019734">
    <property type="entry name" value="TPR_rpt"/>
</dbReference>
<dbReference type="PANTHER" id="PTHR46825">
    <property type="entry name" value="D-ALANYL-D-ALANINE-CARBOXYPEPTIDASE/ENDOPEPTIDASE AMPH"/>
    <property type="match status" value="1"/>
</dbReference>
<dbReference type="SUPFAM" id="SSF56601">
    <property type="entry name" value="beta-lactamase/transpeptidase-like"/>
    <property type="match status" value="1"/>
</dbReference>
<dbReference type="RefSeq" id="WP_381504228.1">
    <property type="nucleotide sequence ID" value="NZ_JBHUOM010000019.1"/>
</dbReference>
<dbReference type="PROSITE" id="PS00336">
    <property type="entry name" value="BETA_LACTAMASE_C"/>
    <property type="match status" value="1"/>
</dbReference>
<evidence type="ECO:0000313" key="9">
    <source>
        <dbReference type="EMBL" id="MFD2935918.1"/>
    </source>
</evidence>
<sequence length="503" mass="55927">MTFTRIQPLIITTCFVALATALASGQENSPKTNAPQKAHIEAVIQQLGTAFIQEKSHVGLSIGIVQNGQTSFYSFGTTEKGTNQLPTQNTIYEIGSISKTFGSLMLAKAVVDKKVKLDDDIRQYLDGDYPNLAYQGKPIKLVHLTNWTSALPDNFPDNPDAYKQANPDSIPFLIVSKLRDYTRQDFFNDLHAVTLKVAPGQNPHHSNVAAQLLGYILEKIYQMPFEELVKTQIEQPLGLRNTFASESSSDQFAVGYNGKGTQMPAFTIKDQQAAGGLRYSTTDLLKYAAYQLDESNEAVKLSHQSTWGNADNQSFGLNWFLNKTIDSKRRIEHSGGTFGFASFCDLYPDQKTGLVLLANDADQSTQNQLDELSKKIMAVLYGEPVGLSALNTSIKTRGYAQIIDVVKAVRKKHPELHLSENYVNGWGYILARQGKLKEALEIFKLNVSLYPKAWNTYDSLAENYEHMGNRAQAIKNYTRSLALNPQNTTASEYLKKIGEPTVK</sequence>
<dbReference type="SMART" id="SM00028">
    <property type="entry name" value="TPR"/>
    <property type="match status" value="2"/>
</dbReference>
<evidence type="ECO:0000256" key="5">
    <source>
        <dbReference type="PROSITE-ProRule" id="PRU00339"/>
    </source>
</evidence>
<feature type="chain" id="PRO_5045576803" description="Beta-lactamase" evidence="7">
    <location>
        <begin position="20"/>
        <end position="503"/>
    </location>
</feature>
<dbReference type="InterPro" id="IPR012338">
    <property type="entry name" value="Beta-lactam/transpept-like"/>
</dbReference>
<evidence type="ECO:0000256" key="6">
    <source>
        <dbReference type="RuleBase" id="RU361140"/>
    </source>
</evidence>
<evidence type="ECO:0000256" key="2">
    <source>
        <dbReference type="ARBA" id="ARBA00007840"/>
    </source>
</evidence>
<organism evidence="9 10">
    <name type="scientific">Spirosoma flavum</name>
    <dbReference type="NCBI Taxonomy" id="2048557"/>
    <lineage>
        <taxon>Bacteria</taxon>
        <taxon>Pseudomonadati</taxon>
        <taxon>Bacteroidota</taxon>
        <taxon>Cytophagia</taxon>
        <taxon>Cytophagales</taxon>
        <taxon>Cytophagaceae</taxon>
        <taxon>Spirosoma</taxon>
    </lineage>
</organism>
<comment type="catalytic activity">
    <reaction evidence="1 6">
        <text>a beta-lactam + H2O = a substituted beta-amino acid</text>
        <dbReference type="Rhea" id="RHEA:20401"/>
        <dbReference type="ChEBI" id="CHEBI:15377"/>
        <dbReference type="ChEBI" id="CHEBI:35627"/>
        <dbReference type="ChEBI" id="CHEBI:140347"/>
        <dbReference type="EC" id="3.5.2.6"/>
    </reaction>
</comment>
<gene>
    <name evidence="9" type="ORF">ACFS25_19205</name>
</gene>
<feature type="signal peptide" evidence="7">
    <location>
        <begin position="1"/>
        <end position="19"/>
    </location>
</feature>
<dbReference type="GO" id="GO:0016787">
    <property type="term" value="F:hydrolase activity"/>
    <property type="evidence" value="ECO:0007669"/>
    <property type="project" value="UniProtKB-KW"/>
</dbReference>
<evidence type="ECO:0000256" key="3">
    <source>
        <dbReference type="ARBA" id="ARBA00022801"/>
    </source>
</evidence>
<keyword evidence="7" id="KW-0732">Signal</keyword>
<proteinExistence type="inferred from homology"/>
<evidence type="ECO:0000256" key="4">
    <source>
        <dbReference type="ARBA" id="ARBA00023251"/>
    </source>
</evidence>
<evidence type="ECO:0000259" key="8">
    <source>
        <dbReference type="Pfam" id="PF00144"/>
    </source>
</evidence>
<dbReference type="InterPro" id="IPR001586">
    <property type="entry name" value="Beta-lactam_class-C_AS"/>
</dbReference>
<dbReference type="InterPro" id="IPR050491">
    <property type="entry name" value="AmpC-like"/>
</dbReference>
<comment type="similarity">
    <text evidence="2 6">Belongs to the class-C beta-lactamase family.</text>
</comment>
<name>A0ABW6AP40_9BACT</name>
<dbReference type="Gene3D" id="3.40.710.10">
    <property type="entry name" value="DD-peptidase/beta-lactamase superfamily"/>
    <property type="match status" value="1"/>
</dbReference>
<comment type="caution">
    <text evidence="9">The sequence shown here is derived from an EMBL/GenBank/DDBJ whole genome shotgun (WGS) entry which is preliminary data.</text>
</comment>
<dbReference type="Pfam" id="PF00144">
    <property type="entry name" value="Beta-lactamase"/>
    <property type="match status" value="1"/>
</dbReference>
<dbReference type="EC" id="3.5.2.6" evidence="6"/>
<dbReference type="Gene3D" id="1.25.40.10">
    <property type="entry name" value="Tetratricopeptide repeat domain"/>
    <property type="match status" value="1"/>
</dbReference>